<evidence type="ECO:0000256" key="3">
    <source>
        <dbReference type="HAMAP-Rule" id="MF_01074"/>
    </source>
</evidence>
<dbReference type="InterPro" id="IPR002822">
    <property type="entry name" value="Ni_insertion"/>
</dbReference>
<accession>A0ABV4DVH9</accession>
<dbReference type="Pfam" id="PF01969">
    <property type="entry name" value="Ni_insertion"/>
    <property type="match status" value="1"/>
</dbReference>
<keyword evidence="1 3" id="KW-0533">Nickel</keyword>
<dbReference type="EMBL" id="JBGFFE010000002">
    <property type="protein sequence ID" value="MEY8762677.1"/>
    <property type="molecule type" value="Genomic_DNA"/>
</dbReference>
<keyword evidence="2 3" id="KW-0456">Lyase</keyword>
<dbReference type="NCBIfam" id="TIGR00299">
    <property type="entry name" value="nickel pincer cofactor biosynthesis protein LarC"/>
    <property type="match status" value="1"/>
</dbReference>
<sequence>MMKILYYDCFSGISGDMNLGALIDLGVDKEYLKSELSKLDVGGYEIHAVKDVKSGISGTKVDVILKKSREYNSHHNRNLNDIENIVDSSSLSSNVKNMSLEIFKKVAEAEAKVHNKPMDEIHFHEVGAVDSIVDIVGAAICIDYLKIDRVEASKVEVGSGFVKCAHGVFPVPAPATAEILRNIPIKSEVPFEATTPTGAAILTYLSSKYTENKSFKINKIGYGIGHGNNERIPDVLRVFLGETDIDDMQVIECNIDDMNPEIYQYVIDALLKSGASDVYLTPIIMKKGRPAVKLTVLCKVEVEENIKDIILTQTTTLGFRKYRVQRDVLDRDFTKVVTKYGEVSIKNAYYKGKNVKSKIEYEDCKKLAIKNKVSIQEIYREAAAELLKQGNSKA</sequence>
<evidence type="ECO:0000313" key="5">
    <source>
        <dbReference type="Proteomes" id="UP001565220"/>
    </source>
</evidence>
<keyword evidence="5" id="KW-1185">Reference proteome</keyword>
<dbReference type="PANTHER" id="PTHR36566:SF1">
    <property type="entry name" value="PYRIDINIUM-3,5-BISTHIOCARBOXYLIC ACID MONONUCLEOTIDE NICKEL INSERTION PROTEIN"/>
    <property type="match status" value="1"/>
</dbReference>
<proteinExistence type="inferred from homology"/>
<evidence type="ECO:0000313" key="4">
    <source>
        <dbReference type="EMBL" id="MEY8762677.1"/>
    </source>
</evidence>
<organism evidence="4 5">
    <name type="scientific">Clostridium lapidicellarium</name>
    <dbReference type="NCBI Taxonomy" id="3240931"/>
    <lineage>
        <taxon>Bacteria</taxon>
        <taxon>Bacillati</taxon>
        <taxon>Bacillota</taxon>
        <taxon>Clostridia</taxon>
        <taxon>Eubacteriales</taxon>
        <taxon>Clostridiaceae</taxon>
        <taxon>Clostridium</taxon>
    </lineage>
</organism>
<dbReference type="PANTHER" id="PTHR36566">
    <property type="entry name" value="NICKEL INSERTION PROTEIN-RELATED"/>
    <property type="match status" value="1"/>
</dbReference>
<dbReference type="HAMAP" id="MF_01074">
    <property type="entry name" value="LarC"/>
    <property type="match status" value="1"/>
</dbReference>
<evidence type="ECO:0000256" key="2">
    <source>
        <dbReference type="ARBA" id="ARBA00023239"/>
    </source>
</evidence>
<gene>
    <name evidence="3 4" type="primary">larC</name>
    <name evidence="4" type="ORF">AB8S09_03305</name>
</gene>
<comment type="similarity">
    <text evidence="3">Belongs to the LarC family.</text>
</comment>
<evidence type="ECO:0000256" key="1">
    <source>
        <dbReference type="ARBA" id="ARBA00022596"/>
    </source>
</evidence>
<dbReference type="EC" id="4.99.1.12" evidence="3"/>
<protein>
    <recommendedName>
        <fullName evidence="3">Pyridinium-3,5-bisthiocarboxylic acid mononucleotide nickel insertion protein</fullName>
        <shortName evidence="3">P2TMN nickel insertion protein</shortName>
        <ecNumber evidence="3">4.99.1.12</ecNumber>
    </recommendedName>
    <alternativeName>
        <fullName evidence="3">Nickel-pincer cofactor biosynthesis protein LarC</fullName>
    </alternativeName>
</protein>
<dbReference type="RefSeq" id="WP_294182278.1">
    <property type="nucleotide sequence ID" value="NZ_JBGFFE010000002.1"/>
</dbReference>
<comment type="caution">
    <text evidence="4">The sequence shown here is derived from an EMBL/GenBank/DDBJ whole genome shotgun (WGS) entry which is preliminary data.</text>
</comment>
<dbReference type="Gene3D" id="3.30.70.1380">
    <property type="entry name" value="Transcriptional regulatory protein pf0864 domain like"/>
    <property type="match status" value="1"/>
</dbReference>
<dbReference type="Gene3D" id="3.10.20.300">
    <property type="entry name" value="mk0293 like domain"/>
    <property type="match status" value="1"/>
</dbReference>
<comment type="catalytic activity">
    <reaction evidence="3">
        <text>Ni(II)-pyridinium-3,5-bisthiocarboxylate mononucleotide = pyridinium-3,5-bisthiocarboxylate mononucleotide + Ni(2+)</text>
        <dbReference type="Rhea" id="RHEA:54784"/>
        <dbReference type="ChEBI" id="CHEBI:49786"/>
        <dbReference type="ChEBI" id="CHEBI:137372"/>
        <dbReference type="ChEBI" id="CHEBI:137373"/>
        <dbReference type="EC" id="4.99.1.12"/>
    </reaction>
</comment>
<dbReference type="GO" id="GO:0016829">
    <property type="term" value="F:lyase activity"/>
    <property type="evidence" value="ECO:0007669"/>
    <property type="project" value="UniProtKB-KW"/>
</dbReference>
<dbReference type="Proteomes" id="UP001565220">
    <property type="component" value="Unassembled WGS sequence"/>
</dbReference>
<comment type="function">
    <text evidence="3">Involved in the biosynthesis of a nickel-pincer cofactor ((SCS)Ni(II) pincer complex). Binds Ni(2+), and functions in nickel delivery to pyridinium-3,5-bisthiocarboxylic acid mononucleotide (P2TMN), to form the mature cofactor. Is thus probably required for the activation of nickel-pincer cofactor-dependent enzymes.</text>
</comment>
<name>A0ABV4DVH9_9CLOT</name>
<reference evidence="4 5" key="1">
    <citation type="submission" date="2024-08" db="EMBL/GenBank/DDBJ databases">
        <title>Clostridium lapicellarii sp. nov., and Clostridium renhuaiense sp. nov., two species isolated from the mud in a fermentation cellar used for producing sauce-flavour Chinese liquors.</title>
        <authorList>
            <person name="Yang F."/>
            <person name="Wang H."/>
            <person name="Chen L.Q."/>
            <person name="Zhou N."/>
            <person name="Lu J.J."/>
            <person name="Pu X.X."/>
            <person name="Wan B."/>
            <person name="Wang L."/>
            <person name="Liu S.J."/>
        </authorList>
    </citation>
    <scope>NUCLEOTIDE SEQUENCE [LARGE SCALE GENOMIC DNA]</scope>
    <source>
        <strain evidence="4 5">MT-113</strain>
    </source>
</reference>